<accession>A0A2P2K3P6</accession>
<evidence type="ECO:0000313" key="1">
    <source>
        <dbReference type="EMBL" id="MBX00357.1"/>
    </source>
</evidence>
<dbReference type="EMBL" id="GGEC01019873">
    <property type="protein sequence ID" value="MBX00357.1"/>
    <property type="molecule type" value="Transcribed_RNA"/>
</dbReference>
<protein>
    <submittedName>
        <fullName evidence="1">Uncharacterized protein</fullName>
    </submittedName>
</protein>
<sequence length="23" mass="2614">MLRYTNKSKFACFCATAACNNKK</sequence>
<reference evidence="1" key="1">
    <citation type="submission" date="2018-02" db="EMBL/GenBank/DDBJ databases">
        <title>Rhizophora mucronata_Transcriptome.</title>
        <authorList>
            <person name="Meera S.P."/>
            <person name="Sreeshan A."/>
            <person name="Augustine A."/>
        </authorList>
    </citation>
    <scope>NUCLEOTIDE SEQUENCE</scope>
    <source>
        <tissue evidence="1">Leaf</tissue>
    </source>
</reference>
<dbReference type="AlphaFoldDB" id="A0A2P2K3P6"/>
<name>A0A2P2K3P6_RHIMU</name>
<organism evidence="1">
    <name type="scientific">Rhizophora mucronata</name>
    <name type="common">Asiatic mangrove</name>
    <dbReference type="NCBI Taxonomy" id="61149"/>
    <lineage>
        <taxon>Eukaryota</taxon>
        <taxon>Viridiplantae</taxon>
        <taxon>Streptophyta</taxon>
        <taxon>Embryophyta</taxon>
        <taxon>Tracheophyta</taxon>
        <taxon>Spermatophyta</taxon>
        <taxon>Magnoliopsida</taxon>
        <taxon>eudicotyledons</taxon>
        <taxon>Gunneridae</taxon>
        <taxon>Pentapetalae</taxon>
        <taxon>rosids</taxon>
        <taxon>fabids</taxon>
        <taxon>Malpighiales</taxon>
        <taxon>Rhizophoraceae</taxon>
        <taxon>Rhizophora</taxon>
    </lineage>
</organism>
<proteinExistence type="predicted"/>